<gene>
    <name evidence="1" type="ORF">EAH86_18230</name>
</gene>
<evidence type="ECO:0000313" key="1">
    <source>
        <dbReference type="EMBL" id="TPG14125.1"/>
    </source>
</evidence>
<sequence length="127" mass="13902">MAQGLADIVREVRSRAVDARVILVDYLTVVTNTTTTGDHWPLSPEQTASFRAIQDGIVEGYRITADRTEVEVLRASELSLNHGLGSVEPWVFGFQPTLEATAWSFHPNEQGMTAVADALVEFLGVES</sequence>
<comment type="caution">
    <text evidence="1">The sequence shown here is derived from an EMBL/GenBank/DDBJ whole genome shotgun (WGS) entry which is preliminary data.</text>
</comment>
<accession>A0A502CKD0</accession>
<dbReference type="EMBL" id="RCZM01000006">
    <property type="protein sequence ID" value="TPG14125.1"/>
    <property type="molecule type" value="Genomic_DNA"/>
</dbReference>
<keyword evidence="2" id="KW-1185">Reference proteome</keyword>
<organism evidence="1 2">
    <name type="scientific">Pedococcus bigeumensis</name>
    <dbReference type="NCBI Taxonomy" id="433644"/>
    <lineage>
        <taxon>Bacteria</taxon>
        <taxon>Bacillati</taxon>
        <taxon>Actinomycetota</taxon>
        <taxon>Actinomycetes</taxon>
        <taxon>Micrococcales</taxon>
        <taxon>Intrasporangiaceae</taxon>
        <taxon>Pedococcus</taxon>
    </lineage>
</organism>
<name>A0A502CKD0_9MICO</name>
<dbReference type="InterPro" id="IPR036514">
    <property type="entry name" value="SGNH_hydro_sf"/>
</dbReference>
<dbReference type="Gene3D" id="3.40.50.1110">
    <property type="entry name" value="SGNH hydrolase"/>
    <property type="match status" value="1"/>
</dbReference>
<evidence type="ECO:0000313" key="2">
    <source>
        <dbReference type="Proteomes" id="UP000317722"/>
    </source>
</evidence>
<reference evidence="1 2" key="1">
    <citation type="journal article" date="2019" name="Environ. Microbiol.">
        <title>Species interactions and distinct microbial communities in high Arctic permafrost affected cryosols are associated with the CH4 and CO2 gas fluxes.</title>
        <authorList>
            <person name="Altshuler I."/>
            <person name="Hamel J."/>
            <person name="Turney S."/>
            <person name="Magnuson E."/>
            <person name="Levesque R."/>
            <person name="Greer C."/>
            <person name="Whyte L.G."/>
        </authorList>
    </citation>
    <scope>NUCLEOTIDE SEQUENCE [LARGE SCALE GENOMIC DNA]</scope>
    <source>
        <strain evidence="1 2">S9.3A</strain>
    </source>
</reference>
<dbReference type="Proteomes" id="UP000317722">
    <property type="component" value="Unassembled WGS sequence"/>
</dbReference>
<proteinExistence type="predicted"/>
<dbReference type="SUPFAM" id="SSF52266">
    <property type="entry name" value="SGNH hydrolase"/>
    <property type="match status" value="1"/>
</dbReference>
<protein>
    <submittedName>
        <fullName evidence="1">Uncharacterized protein</fullName>
    </submittedName>
</protein>
<dbReference type="AlphaFoldDB" id="A0A502CKD0"/>